<name>A0A0B6WXH5_9BACT</name>
<comment type="similarity">
    <text evidence="2">Belongs to the peptidase S54 family.</text>
</comment>
<gene>
    <name evidence="10" type="ORF">PYK22_01793</name>
</gene>
<feature type="domain" description="Zinc-ribbon" evidence="9">
    <location>
        <begin position="18"/>
        <end position="39"/>
    </location>
</feature>
<feature type="domain" description="Peptidase S54 rhomboid" evidence="8">
    <location>
        <begin position="104"/>
        <end position="259"/>
    </location>
</feature>
<evidence type="ECO:0000313" key="11">
    <source>
        <dbReference type="Proteomes" id="UP000031518"/>
    </source>
</evidence>
<dbReference type="GO" id="GO:0016020">
    <property type="term" value="C:membrane"/>
    <property type="evidence" value="ECO:0007669"/>
    <property type="project" value="UniProtKB-SubCell"/>
</dbReference>
<dbReference type="PANTHER" id="PTHR43731:SF14">
    <property type="entry name" value="PRESENILIN-ASSOCIATED RHOMBOID-LIKE PROTEIN, MITOCHONDRIAL"/>
    <property type="match status" value="1"/>
</dbReference>
<evidence type="ECO:0000256" key="4">
    <source>
        <dbReference type="ARBA" id="ARBA00022801"/>
    </source>
</evidence>
<feature type="transmembrane region" description="Helical" evidence="7">
    <location>
        <begin position="145"/>
        <end position="164"/>
    </location>
</feature>
<keyword evidence="3 7" id="KW-0812">Transmembrane</keyword>
<sequence>MAEEPVDRTAYVGRPSVCRHCGALVGADEMFCMQCGAPVRFAPARESETRRFIYAIFSRPAPFTIIFLTVNIFFSVLMALSGGSENYSVLVAYGAKLNALIDRGEWWRFVTPIFLHAGPIHLFFNMYGLWVLGPYVERLYGSAKFVVFWIVSGIVGVAASYLTVRPELATGRLTSFLFRAQDAPSVGASGALFGLIGVLFVFGIKYRRELPEGFKRAFGTGMLPIIIVNLIIGYAGRGFIDNGAHIGGLLSGIALALIVDYKRPGESANFALFWRALQVSLLLLVVSSFYMIATHFSAPPPTIENAVNKIKMGKGGVEAYVEAINRGEQAFLIAFTKGDAQAAEDGLRALDYAPYLDDQADQLRYELKALLMRARALAEATRNQARSPALGTERENLLLAFESWRERFKLWVELDGHRYGITLEPAPNGRERS</sequence>
<evidence type="ECO:0000256" key="2">
    <source>
        <dbReference type="ARBA" id="ARBA00009045"/>
    </source>
</evidence>
<reference evidence="10 11" key="2">
    <citation type="submission" date="2015-01" db="EMBL/GenBank/DDBJ databases">
        <title>Complete genome sequence of Pyrinomonas methylaliphatogenes type strain K22T.</title>
        <authorList>
            <person name="Lee K.C.Y."/>
            <person name="Power J.F."/>
            <person name="Dunfield P.F."/>
            <person name="Morgan X.C."/>
            <person name="Huttenhower C."/>
            <person name="Stott M.B."/>
        </authorList>
    </citation>
    <scope>NUCLEOTIDE SEQUENCE [LARGE SCALE GENOMIC DNA]</scope>
    <source>
        <strain evidence="10 11">K22</strain>
    </source>
</reference>
<keyword evidence="4" id="KW-0378">Hydrolase</keyword>
<organism evidence="10 11">
    <name type="scientific">Pyrinomonas methylaliphatogenes</name>
    <dbReference type="NCBI Taxonomy" id="454194"/>
    <lineage>
        <taxon>Bacteria</taxon>
        <taxon>Pseudomonadati</taxon>
        <taxon>Acidobacteriota</taxon>
        <taxon>Blastocatellia</taxon>
        <taxon>Blastocatellales</taxon>
        <taxon>Pyrinomonadaceae</taxon>
        <taxon>Pyrinomonas</taxon>
    </lineage>
</organism>
<evidence type="ECO:0000256" key="5">
    <source>
        <dbReference type="ARBA" id="ARBA00022989"/>
    </source>
</evidence>
<evidence type="ECO:0000313" key="10">
    <source>
        <dbReference type="EMBL" id="CDM65786.1"/>
    </source>
</evidence>
<dbReference type="InterPro" id="IPR050925">
    <property type="entry name" value="Rhomboid_protease_S54"/>
</dbReference>
<dbReference type="STRING" id="454194.PYK22_01793"/>
<dbReference type="SUPFAM" id="SSF144091">
    <property type="entry name" value="Rhomboid-like"/>
    <property type="match status" value="1"/>
</dbReference>
<evidence type="ECO:0000259" key="9">
    <source>
        <dbReference type="Pfam" id="PF13240"/>
    </source>
</evidence>
<evidence type="ECO:0000256" key="6">
    <source>
        <dbReference type="ARBA" id="ARBA00023136"/>
    </source>
</evidence>
<dbReference type="InterPro" id="IPR022764">
    <property type="entry name" value="Peptidase_S54_rhomboid_dom"/>
</dbReference>
<dbReference type="PANTHER" id="PTHR43731">
    <property type="entry name" value="RHOMBOID PROTEASE"/>
    <property type="match status" value="1"/>
</dbReference>
<feature type="transmembrane region" description="Helical" evidence="7">
    <location>
        <begin position="242"/>
        <end position="260"/>
    </location>
</feature>
<feature type="transmembrane region" description="Helical" evidence="7">
    <location>
        <begin position="216"/>
        <end position="236"/>
    </location>
</feature>
<reference evidence="10 11" key="1">
    <citation type="submission" date="2013-12" db="EMBL/GenBank/DDBJ databases">
        <authorList>
            <person name="Stott M."/>
        </authorList>
    </citation>
    <scope>NUCLEOTIDE SEQUENCE [LARGE SCALE GENOMIC DNA]</scope>
    <source>
        <strain evidence="10 11">K22</strain>
    </source>
</reference>
<dbReference type="AlphaFoldDB" id="A0A0B6WXH5"/>
<feature type="transmembrane region" description="Helical" evidence="7">
    <location>
        <begin position="272"/>
        <end position="293"/>
    </location>
</feature>
<proteinExistence type="inferred from homology"/>
<dbReference type="GO" id="GO:0004252">
    <property type="term" value="F:serine-type endopeptidase activity"/>
    <property type="evidence" value="ECO:0007669"/>
    <property type="project" value="InterPro"/>
</dbReference>
<keyword evidence="11" id="KW-1185">Reference proteome</keyword>
<comment type="subcellular location">
    <subcellularLocation>
        <location evidence="1">Membrane</location>
        <topology evidence="1">Multi-pass membrane protein</topology>
    </subcellularLocation>
</comment>
<keyword evidence="6 7" id="KW-0472">Membrane</keyword>
<dbReference type="EMBL" id="CBXV010000006">
    <property type="protein sequence ID" value="CDM65786.1"/>
    <property type="molecule type" value="Genomic_DNA"/>
</dbReference>
<evidence type="ECO:0000259" key="8">
    <source>
        <dbReference type="Pfam" id="PF01694"/>
    </source>
</evidence>
<dbReference type="InterPro" id="IPR026870">
    <property type="entry name" value="Zinc_ribbon_dom"/>
</dbReference>
<dbReference type="Proteomes" id="UP000031518">
    <property type="component" value="Unassembled WGS sequence"/>
</dbReference>
<evidence type="ECO:0000256" key="1">
    <source>
        <dbReference type="ARBA" id="ARBA00004141"/>
    </source>
</evidence>
<feature type="transmembrane region" description="Helical" evidence="7">
    <location>
        <begin position="184"/>
        <end position="204"/>
    </location>
</feature>
<dbReference type="Pfam" id="PF01694">
    <property type="entry name" value="Rhomboid"/>
    <property type="match status" value="1"/>
</dbReference>
<keyword evidence="5 7" id="KW-1133">Transmembrane helix</keyword>
<dbReference type="Pfam" id="PF13240">
    <property type="entry name" value="Zn_Ribbon_1"/>
    <property type="match status" value="1"/>
</dbReference>
<evidence type="ECO:0000256" key="7">
    <source>
        <dbReference type="SAM" id="Phobius"/>
    </source>
</evidence>
<dbReference type="Gene3D" id="1.20.1540.10">
    <property type="entry name" value="Rhomboid-like"/>
    <property type="match status" value="1"/>
</dbReference>
<feature type="transmembrane region" description="Helical" evidence="7">
    <location>
        <begin position="113"/>
        <end position="133"/>
    </location>
</feature>
<evidence type="ECO:0000256" key="3">
    <source>
        <dbReference type="ARBA" id="ARBA00022692"/>
    </source>
</evidence>
<feature type="transmembrane region" description="Helical" evidence="7">
    <location>
        <begin position="60"/>
        <end position="80"/>
    </location>
</feature>
<protein>
    <submittedName>
        <fullName evidence="10">Uncharacterized membrane protein</fullName>
    </submittedName>
</protein>
<dbReference type="InterPro" id="IPR035952">
    <property type="entry name" value="Rhomboid-like_sf"/>
</dbReference>
<accession>A0A0B6WXH5</accession>